<proteinExistence type="predicted"/>
<evidence type="ECO:0000256" key="8">
    <source>
        <dbReference type="ARBA" id="ARBA00022989"/>
    </source>
</evidence>
<evidence type="ECO:0000256" key="1">
    <source>
        <dbReference type="ARBA" id="ARBA00000085"/>
    </source>
</evidence>
<dbReference type="Proteomes" id="UP000244755">
    <property type="component" value="Chromosome 1"/>
</dbReference>
<dbReference type="Gene3D" id="1.10.287.130">
    <property type="match status" value="1"/>
</dbReference>
<keyword evidence="11" id="KW-0175">Coiled coil</keyword>
<evidence type="ECO:0000256" key="9">
    <source>
        <dbReference type="ARBA" id="ARBA00023012"/>
    </source>
</evidence>
<dbReference type="SUPFAM" id="SSF47384">
    <property type="entry name" value="Homodimeric domain of signal transducing histidine kinase"/>
    <property type="match status" value="1"/>
</dbReference>
<accession>A0A2R4WJ65</accession>
<dbReference type="RefSeq" id="WP_099953452.1">
    <property type="nucleotide sequence ID" value="NZ_CP028843.1"/>
</dbReference>
<dbReference type="GO" id="GO:0005886">
    <property type="term" value="C:plasma membrane"/>
    <property type="evidence" value="ECO:0007669"/>
    <property type="project" value="TreeGrafter"/>
</dbReference>
<dbReference type="PRINTS" id="PR00344">
    <property type="entry name" value="BCTRLSENSOR"/>
</dbReference>
<dbReference type="InterPro" id="IPR003594">
    <property type="entry name" value="HATPase_dom"/>
</dbReference>
<dbReference type="PROSITE" id="PS50885">
    <property type="entry name" value="HAMP"/>
    <property type="match status" value="1"/>
</dbReference>
<keyword evidence="7" id="KW-0418">Kinase</keyword>
<name>A0A2R4WJ65_9HYPH</name>
<evidence type="ECO:0000256" key="3">
    <source>
        <dbReference type="ARBA" id="ARBA00012438"/>
    </source>
</evidence>
<dbReference type="InterPro" id="IPR036890">
    <property type="entry name" value="HATPase_C_sf"/>
</dbReference>
<dbReference type="CDD" id="cd00082">
    <property type="entry name" value="HisKA"/>
    <property type="match status" value="1"/>
</dbReference>
<evidence type="ECO:0000256" key="10">
    <source>
        <dbReference type="ARBA" id="ARBA00023136"/>
    </source>
</evidence>
<evidence type="ECO:0000313" key="15">
    <source>
        <dbReference type="EMBL" id="AWB21579.1"/>
    </source>
</evidence>
<evidence type="ECO:0000256" key="11">
    <source>
        <dbReference type="SAM" id="Coils"/>
    </source>
</evidence>
<evidence type="ECO:0000256" key="6">
    <source>
        <dbReference type="ARBA" id="ARBA00022692"/>
    </source>
</evidence>
<dbReference type="SUPFAM" id="SSF55874">
    <property type="entry name" value="ATPase domain of HSP90 chaperone/DNA topoisomerase II/histidine kinase"/>
    <property type="match status" value="1"/>
</dbReference>
<keyword evidence="16" id="KW-1185">Reference proteome</keyword>
<dbReference type="OrthoDB" id="9815202at2"/>
<dbReference type="GO" id="GO:0000155">
    <property type="term" value="F:phosphorelay sensor kinase activity"/>
    <property type="evidence" value="ECO:0007669"/>
    <property type="project" value="InterPro"/>
</dbReference>
<gene>
    <name evidence="15" type="ORF">DA075_12180</name>
</gene>
<dbReference type="Pfam" id="PF00672">
    <property type="entry name" value="HAMP"/>
    <property type="match status" value="1"/>
</dbReference>
<dbReference type="InterPro" id="IPR005467">
    <property type="entry name" value="His_kinase_dom"/>
</dbReference>
<dbReference type="KEGG" id="mee:DA075_12180"/>
<reference evidence="15 16" key="1">
    <citation type="submission" date="2018-04" db="EMBL/GenBank/DDBJ databases">
        <title>Methylobacterium sp. PR1016A genome.</title>
        <authorList>
            <person name="Park W."/>
        </authorList>
    </citation>
    <scope>NUCLEOTIDE SEQUENCE [LARGE SCALE GENOMIC DNA]</scope>
    <source>
        <strain evidence="15 16">PR1016A</strain>
    </source>
</reference>
<feature type="coiled-coil region" evidence="11">
    <location>
        <begin position="176"/>
        <end position="267"/>
    </location>
</feature>
<dbReference type="EC" id="2.7.13.3" evidence="3"/>
<feature type="domain" description="Histidine kinase" evidence="13">
    <location>
        <begin position="238"/>
        <end position="453"/>
    </location>
</feature>
<dbReference type="InterPro" id="IPR036097">
    <property type="entry name" value="HisK_dim/P_sf"/>
</dbReference>
<evidence type="ECO:0000313" key="16">
    <source>
        <dbReference type="Proteomes" id="UP000244755"/>
    </source>
</evidence>
<dbReference type="SMART" id="SM00388">
    <property type="entry name" value="HisKA"/>
    <property type="match status" value="1"/>
</dbReference>
<keyword evidence="6 12" id="KW-0812">Transmembrane</keyword>
<evidence type="ECO:0000256" key="12">
    <source>
        <dbReference type="SAM" id="Phobius"/>
    </source>
</evidence>
<sequence length="462" mass="49626">MTDLLRSTTFRWALGIALWSALLALAMFGFVYWQTAAFLREELAETLRLEVRAAAEDPAGTAGRVETWIAMDRHATHYGGVYGPGGVRRAGNLVALPSGLARDGDATRVGATIETTDGPIADEIWATALALPDGGTVVIGHDTDETDRVRATILRATGLGLVPALALSGLGGLVLASRARRRLAATEAALAELRRGDLRRRLPVGTRDDEFDRLARDVNRMLDEIERLMEEVRSVGDAVAHDLRTPLTRLRARLERSRDQAESVEEFREAIDQGLAWIDQTLAMVTAVLRIGEIEHGRRSAGFAPFDLATVVREAAELFEPLAEDGGISLAVAIAGEPPPVRGDRDLVFEALANLIDNAVKFTPSGGTVRVGLAETGRGALVTVEDTGPGIPASERERVFRRFYRAERARRTPGHGLGLGLVAAIAGLHGFPVEVGEAQGGGARFAMLCPRETMTRVGRVSA</sequence>
<dbReference type="SMART" id="SM00304">
    <property type="entry name" value="HAMP"/>
    <property type="match status" value="1"/>
</dbReference>
<protein>
    <recommendedName>
        <fullName evidence="3">histidine kinase</fullName>
        <ecNumber evidence="3">2.7.13.3</ecNumber>
    </recommendedName>
</protein>
<keyword evidence="9" id="KW-0902">Two-component regulatory system</keyword>
<organism evidence="15 16">
    <name type="scientific">Methylobacterium currus</name>
    <dbReference type="NCBI Taxonomy" id="2051553"/>
    <lineage>
        <taxon>Bacteria</taxon>
        <taxon>Pseudomonadati</taxon>
        <taxon>Pseudomonadota</taxon>
        <taxon>Alphaproteobacteria</taxon>
        <taxon>Hyphomicrobiales</taxon>
        <taxon>Methylobacteriaceae</taxon>
        <taxon>Methylobacterium</taxon>
    </lineage>
</organism>
<dbReference type="EMBL" id="CP028843">
    <property type="protein sequence ID" value="AWB21579.1"/>
    <property type="molecule type" value="Genomic_DNA"/>
</dbReference>
<evidence type="ECO:0000259" key="14">
    <source>
        <dbReference type="PROSITE" id="PS50885"/>
    </source>
</evidence>
<feature type="transmembrane region" description="Helical" evidence="12">
    <location>
        <begin position="12"/>
        <end position="33"/>
    </location>
</feature>
<dbReference type="InterPro" id="IPR003661">
    <property type="entry name" value="HisK_dim/P_dom"/>
</dbReference>
<dbReference type="InterPro" id="IPR004358">
    <property type="entry name" value="Sig_transdc_His_kin-like_C"/>
</dbReference>
<evidence type="ECO:0000256" key="5">
    <source>
        <dbReference type="ARBA" id="ARBA00022679"/>
    </source>
</evidence>
<dbReference type="SUPFAM" id="SSF158472">
    <property type="entry name" value="HAMP domain-like"/>
    <property type="match status" value="1"/>
</dbReference>
<dbReference type="SMART" id="SM00387">
    <property type="entry name" value="HATPase_c"/>
    <property type="match status" value="1"/>
</dbReference>
<evidence type="ECO:0000256" key="7">
    <source>
        <dbReference type="ARBA" id="ARBA00022777"/>
    </source>
</evidence>
<evidence type="ECO:0000256" key="2">
    <source>
        <dbReference type="ARBA" id="ARBA00004370"/>
    </source>
</evidence>
<feature type="domain" description="HAMP" evidence="14">
    <location>
        <begin position="177"/>
        <end position="230"/>
    </location>
</feature>
<keyword evidence="4" id="KW-0597">Phosphoprotein</keyword>
<dbReference type="InterPro" id="IPR003660">
    <property type="entry name" value="HAMP_dom"/>
</dbReference>
<feature type="transmembrane region" description="Helical" evidence="12">
    <location>
        <begin position="153"/>
        <end position="176"/>
    </location>
</feature>
<evidence type="ECO:0000259" key="13">
    <source>
        <dbReference type="PROSITE" id="PS50109"/>
    </source>
</evidence>
<keyword evidence="10 12" id="KW-0472">Membrane</keyword>
<dbReference type="AlphaFoldDB" id="A0A2R4WJ65"/>
<comment type="subcellular location">
    <subcellularLocation>
        <location evidence="2">Membrane</location>
    </subcellularLocation>
</comment>
<keyword evidence="5" id="KW-0808">Transferase</keyword>
<dbReference type="PANTHER" id="PTHR45436">
    <property type="entry name" value="SENSOR HISTIDINE KINASE YKOH"/>
    <property type="match status" value="1"/>
</dbReference>
<dbReference type="PANTHER" id="PTHR45436:SF8">
    <property type="entry name" value="HISTIDINE KINASE"/>
    <property type="match status" value="1"/>
</dbReference>
<evidence type="ECO:0000256" key="4">
    <source>
        <dbReference type="ARBA" id="ARBA00022553"/>
    </source>
</evidence>
<dbReference type="Pfam" id="PF00512">
    <property type="entry name" value="HisKA"/>
    <property type="match status" value="1"/>
</dbReference>
<dbReference type="Pfam" id="PF02518">
    <property type="entry name" value="HATPase_c"/>
    <property type="match status" value="1"/>
</dbReference>
<dbReference type="Gene3D" id="3.30.565.10">
    <property type="entry name" value="Histidine kinase-like ATPase, C-terminal domain"/>
    <property type="match status" value="1"/>
</dbReference>
<dbReference type="InterPro" id="IPR050428">
    <property type="entry name" value="TCS_sensor_his_kinase"/>
</dbReference>
<dbReference type="PROSITE" id="PS50109">
    <property type="entry name" value="HIS_KIN"/>
    <property type="match status" value="1"/>
</dbReference>
<comment type="catalytic activity">
    <reaction evidence="1">
        <text>ATP + protein L-histidine = ADP + protein N-phospho-L-histidine.</text>
        <dbReference type="EC" id="2.7.13.3"/>
    </reaction>
</comment>
<keyword evidence="8 12" id="KW-1133">Transmembrane helix</keyword>